<name>A0ABN9Y4N3_9DINO</name>
<dbReference type="Proteomes" id="UP001189429">
    <property type="component" value="Unassembled WGS sequence"/>
</dbReference>
<organism evidence="4 5">
    <name type="scientific">Prorocentrum cordatum</name>
    <dbReference type="NCBI Taxonomy" id="2364126"/>
    <lineage>
        <taxon>Eukaryota</taxon>
        <taxon>Sar</taxon>
        <taxon>Alveolata</taxon>
        <taxon>Dinophyceae</taxon>
        <taxon>Prorocentrales</taxon>
        <taxon>Prorocentraceae</taxon>
        <taxon>Prorocentrum</taxon>
    </lineage>
</organism>
<evidence type="ECO:0000256" key="2">
    <source>
        <dbReference type="SAM" id="MobiDB-lite"/>
    </source>
</evidence>
<dbReference type="InterPro" id="IPR046768">
    <property type="entry name" value="ExoX-like_C"/>
</dbReference>
<comment type="caution">
    <text evidence="4">The sequence shown here is derived from an EMBL/GenBank/DDBJ whole genome shotgun (WGS) entry which is preliminary data.</text>
</comment>
<proteinExistence type="predicted"/>
<dbReference type="InterPro" id="IPR011990">
    <property type="entry name" value="TPR-like_helical_dom_sf"/>
</dbReference>
<evidence type="ECO:0000313" key="4">
    <source>
        <dbReference type="EMBL" id="CAK0907504.1"/>
    </source>
</evidence>
<dbReference type="Pfam" id="PF20600">
    <property type="entry name" value="ExoX-like_C"/>
    <property type="match status" value="1"/>
</dbReference>
<dbReference type="Gene3D" id="1.25.40.10">
    <property type="entry name" value="Tetratricopeptide repeat domain"/>
    <property type="match status" value="1"/>
</dbReference>
<dbReference type="PANTHER" id="PTHR47447:SF17">
    <property type="entry name" value="OS12G0638900 PROTEIN"/>
    <property type="match status" value="1"/>
</dbReference>
<keyword evidence="5" id="KW-1185">Reference proteome</keyword>
<dbReference type="PANTHER" id="PTHR47447">
    <property type="entry name" value="OS03G0856100 PROTEIN"/>
    <property type="match status" value="1"/>
</dbReference>
<dbReference type="EMBL" id="CAUYUJ010021871">
    <property type="protein sequence ID" value="CAK0907504.1"/>
    <property type="molecule type" value="Genomic_DNA"/>
</dbReference>
<keyword evidence="1" id="KW-0677">Repeat</keyword>
<evidence type="ECO:0000313" key="5">
    <source>
        <dbReference type="Proteomes" id="UP001189429"/>
    </source>
</evidence>
<feature type="compositionally biased region" description="Low complexity" evidence="2">
    <location>
        <begin position="82"/>
        <end position="101"/>
    </location>
</feature>
<feature type="region of interest" description="Disordered" evidence="2">
    <location>
        <begin position="52"/>
        <end position="101"/>
    </location>
</feature>
<evidence type="ECO:0000259" key="3">
    <source>
        <dbReference type="Pfam" id="PF20600"/>
    </source>
</evidence>
<accession>A0ABN9Y4N3</accession>
<reference evidence="4" key="1">
    <citation type="submission" date="2023-10" db="EMBL/GenBank/DDBJ databases">
        <authorList>
            <person name="Chen Y."/>
            <person name="Shah S."/>
            <person name="Dougan E. K."/>
            <person name="Thang M."/>
            <person name="Chan C."/>
        </authorList>
    </citation>
    <scope>NUCLEOTIDE SEQUENCE [LARGE SCALE GENOMIC DNA]</scope>
</reference>
<feature type="domain" description="Exodeoxyribonuclease X-like C-terminal" evidence="3">
    <location>
        <begin position="4"/>
        <end position="29"/>
    </location>
</feature>
<protein>
    <recommendedName>
        <fullName evidence="3">Exodeoxyribonuclease X-like C-terminal domain-containing protein</fullName>
    </recommendedName>
</protein>
<evidence type="ECO:0000256" key="1">
    <source>
        <dbReference type="ARBA" id="ARBA00022737"/>
    </source>
</evidence>
<sequence>MATLSFGKHRGKTFEEVATTDAGYCKWVLAIDGPKGAMAEFQGFLKARSGGEPVSPGAALAAPPPQGHAAAVQPLHGGGSSPGAAPRLPGAGAAAPPVAGGDSQLPPHTCFVLEATSRERFCMRAEMIDQESGGCVGQAAWLPRALWQEVAGWPGQQLQGDRWSFPLGCHAEVVSRLASRGWRCEPVPSFLLKQLEQAAHVAPEPSAELLATEGISGIVAATELSLRREAAGLSRAELARTEPARMELARSELRTTRNSHDAELARSKFTERDSHRRNSQAAELVQTEPARAELARTELALVSLRAFWSFSACDFHWCELSPCESCQCASRPCELRPCELRPCDFIAFEFRPCELLSYSAGISACAKVSYSAGISACAKGEQWQLSLALLSEMWDVKVVLQAMSEARAQGANLLRSADTGGEPVSVKNGIVDISYSAGISACDKGEQWQRALALLDEMRVAELEPNVSPLAMDVWPVSYTAGTSACEKGEQWQRALALLSEMWEMKLEPNVISYSAELLKTNSFAKLLRSNELFCCGFVAPALDALRGPPGPYRDGLEAARTFPKEPKKISGPYRDGLEAARTFPKAALKVLGDMWKANLTPSIVIA</sequence>
<gene>
    <name evidence="4" type="ORF">PCOR1329_LOCUS82504</name>
</gene>
<feature type="compositionally biased region" description="Low complexity" evidence="2">
    <location>
        <begin position="53"/>
        <end position="74"/>
    </location>
</feature>